<dbReference type="Gene3D" id="3.40.50.150">
    <property type="entry name" value="Vaccinia Virus protein VP39"/>
    <property type="match status" value="1"/>
</dbReference>
<keyword evidence="1 8" id="KW-0820">tRNA-binding</keyword>
<evidence type="ECO:0000256" key="6">
    <source>
        <dbReference type="ARBA" id="ARBA00022884"/>
    </source>
</evidence>
<dbReference type="SUPFAM" id="SSF53335">
    <property type="entry name" value="S-adenosyl-L-methionine-dependent methyltransferases"/>
    <property type="match status" value="1"/>
</dbReference>
<feature type="binding site" evidence="8">
    <location>
        <position position="164"/>
    </location>
    <ligand>
        <name>S-adenosyl-L-methionine</name>
        <dbReference type="ChEBI" id="CHEBI:59789"/>
    </ligand>
</feature>
<dbReference type="PANTHER" id="PTHR10631:SF3">
    <property type="entry name" value="TRNA (GUANINE(26)-N(2))-DIMETHYLTRANSFERASE"/>
    <property type="match status" value="1"/>
</dbReference>
<name>A0A7C3F532_9CREN</name>
<feature type="compositionally biased region" description="Polar residues" evidence="10">
    <location>
        <begin position="15"/>
        <end position="25"/>
    </location>
</feature>
<reference evidence="11" key="1">
    <citation type="journal article" date="2020" name="mSystems">
        <title>Genome- and Community-Level Interaction Insights into Carbon Utilization and Element Cycling Functions of Hydrothermarchaeota in Hydrothermal Sediment.</title>
        <authorList>
            <person name="Zhou Z."/>
            <person name="Liu Y."/>
            <person name="Xu W."/>
            <person name="Pan J."/>
            <person name="Luo Z.H."/>
            <person name="Li M."/>
        </authorList>
    </citation>
    <scope>NUCLEOTIDE SEQUENCE [LARGE SCALE GENOMIC DNA]</scope>
    <source>
        <strain evidence="11">SpSt-468</strain>
    </source>
</reference>
<dbReference type="PROSITE" id="PS51626">
    <property type="entry name" value="SAM_MT_TRM1"/>
    <property type="match status" value="1"/>
</dbReference>
<dbReference type="CDD" id="cd02440">
    <property type="entry name" value="AdoMet_MTases"/>
    <property type="match status" value="1"/>
</dbReference>
<evidence type="ECO:0000256" key="3">
    <source>
        <dbReference type="ARBA" id="ARBA00022679"/>
    </source>
</evidence>
<feature type="binding site" evidence="8">
    <location>
        <position position="89"/>
    </location>
    <ligand>
        <name>S-adenosyl-L-methionine</name>
        <dbReference type="ChEBI" id="CHEBI:59789"/>
    </ligand>
</feature>
<organism evidence="11">
    <name type="scientific">Candidatus Methanomethylicus mesodigestus</name>
    <dbReference type="NCBI Taxonomy" id="1867258"/>
    <lineage>
        <taxon>Archaea</taxon>
        <taxon>Thermoproteota</taxon>
        <taxon>Methanosuratincolia</taxon>
        <taxon>Candidatus Methanomethylicales</taxon>
        <taxon>Candidatus Methanomethylicaceae</taxon>
        <taxon>Candidatus Methanomethylicus</taxon>
    </lineage>
</organism>
<evidence type="ECO:0000256" key="2">
    <source>
        <dbReference type="ARBA" id="ARBA00022603"/>
    </source>
</evidence>
<dbReference type="Pfam" id="PF02005">
    <property type="entry name" value="TRM"/>
    <property type="match status" value="1"/>
</dbReference>
<dbReference type="AlphaFoldDB" id="A0A7C3F532"/>
<keyword evidence="4 8" id="KW-0949">S-adenosyl-L-methionine</keyword>
<dbReference type="EC" id="2.1.1.216" evidence="7 8"/>
<feature type="binding site" evidence="8">
    <location>
        <position position="303"/>
    </location>
    <ligand>
        <name>Zn(2+)</name>
        <dbReference type="ChEBI" id="CHEBI:29105"/>
    </ligand>
</feature>
<dbReference type="GO" id="GO:0046872">
    <property type="term" value="F:metal ion binding"/>
    <property type="evidence" value="ECO:0007669"/>
    <property type="project" value="UniProtKB-KW"/>
</dbReference>
<feature type="binding site" evidence="8">
    <location>
        <position position="322"/>
    </location>
    <ligand>
        <name>Zn(2+)</name>
        <dbReference type="ChEBI" id="CHEBI:29105"/>
    </ligand>
</feature>
<keyword evidence="2 8" id="KW-0489">Methyltransferase</keyword>
<feature type="region of interest" description="Disordered" evidence="10">
    <location>
        <begin position="1"/>
        <end position="25"/>
    </location>
</feature>
<feature type="binding site" evidence="8">
    <location>
        <position position="165"/>
    </location>
    <ligand>
        <name>S-adenosyl-L-methionine</name>
        <dbReference type="ChEBI" id="CHEBI:59789"/>
    </ligand>
</feature>
<dbReference type="InterPro" id="IPR029063">
    <property type="entry name" value="SAM-dependent_MTases_sf"/>
</dbReference>
<comment type="caution">
    <text evidence="11">The sequence shown here is derived from an EMBL/GenBank/DDBJ whole genome shotgun (WGS) entry which is preliminary data.</text>
</comment>
<dbReference type="GO" id="GO:0160104">
    <property type="term" value="F:tRNA (guanine(26)-N2)-dimethyltransferase activity"/>
    <property type="evidence" value="ECO:0007669"/>
    <property type="project" value="UniProtKB-UniRule"/>
</dbReference>
<evidence type="ECO:0000256" key="7">
    <source>
        <dbReference type="ARBA" id="ARBA00039099"/>
    </source>
</evidence>
<gene>
    <name evidence="8" type="primary">trm1</name>
    <name evidence="11" type="ORF">ENS19_07230</name>
</gene>
<evidence type="ECO:0000313" key="11">
    <source>
        <dbReference type="EMBL" id="HFK21046.1"/>
    </source>
</evidence>
<dbReference type="PANTHER" id="PTHR10631">
    <property type="entry name" value="N 2 ,N 2 -DIMETHYLGUANOSINE TRNA METHYLTRANSFERASE"/>
    <property type="match status" value="1"/>
</dbReference>
<accession>A0A7C3F532</accession>
<keyword evidence="8" id="KW-0862">Zinc</keyword>
<evidence type="ECO:0000256" key="5">
    <source>
        <dbReference type="ARBA" id="ARBA00022694"/>
    </source>
</evidence>
<dbReference type="InterPro" id="IPR002905">
    <property type="entry name" value="Trm1"/>
</dbReference>
<comment type="catalytic activity">
    <reaction evidence="8">
        <text>guanosine(26) in tRNA + 2 S-adenosyl-L-methionine = N(2)-dimethylguanosine(26) in tRNA + 2 S-adenosyl-L-homocysteine + 2 H(+)</text>
        <dbReference type="Rhea" id="RHEA:43140"/>
        <dbReference type="Rhea" id="RHEA-COMP:10359"/>
        <dbReference type="Rhea" id="RHEA-COMP:10360"/>
        <dbReference type="ChEBI" id="CHEBI:15378"/>
        <dbReference type="ChEBI" id="CHEBI:57856"/>
        <dbReference type="ChEBI" id="CHEBI:59789"/>
        <dbReference type="ChEBI" id="CHEBI:74269"/>
        <dbReference type="ChEBI" id="CHEBI:74513"/>
        <dbReference type="EC" id="2.1.1.216"/>
    </reaction>
</comment>
<keyword evidence="6 8" id="KW-0694">RNA-binding</keyword>
<dbReference type="GO" id="GO:0000049">
    <property type="term" value="F:tRNA binding"/>
    <property type="evidence" value="ECO:0007669"/>
    <property type="project" value="UniProtKB-UniRule"/>
</dbReference>
<protein>
    <recommendedName>
        <fullName evidence="7 8">tRNA (guanine(26)-N(2))-dimethyltransferase</fullName>
        <ecNumber evidence="7 8">2.1.1.216</ecNumber>
    </recommendedName>
    <alternativeName>
        <fullName evidence="8">tRNA 2,2-dimethylguanosine-26 methyltransferase</fullName>
    </alternativeName>
    <alternativeName>
        <fullName evidence="8">tRNA(guanine-26,N(2)-N(2)) methyltransferase</fullName>
    </alternativeName>
    <alternativeName>
        <fullName evidence="8">tRNA(m(2,2)G26)dimethyltransferase</fullName>
    </alternativeName>
</protein>
<keyword evidence="5 8" id="KW-0819">tRNA processing</keyword>
<keyword evidence="3 8" id="KW-0808">Transferase</keyword>
<evidence type="ECO:0000256" key="4">
    <source>
        <dbReference type="ARBA" id="ARBA00022691"/>
    </source>
</evidence>
<feature type="binding site" evidence="8">
    <location>
        <position position="119"/>
    </location>
    <ligand>
        <name>S-adenosyl-L-methionine</name>
        <dbReference type="ChEBI" id="CHEBI:59789"/>
    </ligand>
</feature>
<dbReference type="Gene3D" id="3.30.56.70">
    <property type="entry name" value="N2,N2-dimethylguanosine tRNA methyltransferase, C-terminal domain"/>
    <property type="match status" value="1"/>
</dbReference>
<dbReference type="HAMAP" id="MF_00290">
    <property type="entry name" value="tRNA_dimethyltr_TRM1"/>
    <property type="match status" value="1"/>
</dbReference>
<feature type="binding site" evidence="8">
    <location>
        <position position="319"/>
    </location>
    <ligand>
        <name>Zn(2+)</name>
        <dbReference type="ChEBI" id="CHEBI:29105"/>
    </ligand>
</feature>
<dbReference type="InterPro" id="IPR022923">
    <property type="entry name" value="TRM1_arc_bac"/>
</dbReference>
<dbReference type="GO" id="GO:0002940">
    <property type="term" value="P:tRNA N2-guanine methylation"/>
    <property type="evidence" value="ECO:0007669"/>
    <property type="project" value="TreeGrafter"/>
</dbReference>
<proteinExistence type="inferred from homology"/>
<sequence length="434" mass="47462">MTMGPTAGPLPASSMPATSLNVPSASSSLNGLQPFIKDCPHGGTNMDLDLVKEGTTLLEVPRSSSYTFQGRYAPFKAPVFYNPRMEFSRDLSVMALRVFVKERKPPISICDPLAGLGARGIRYANEVQNVKSVMGDLNADAIPLILKNADLNGVSSKVEVFEKDANLLLAESSEPGKRHDFIDIDPFGTPVHFLSSAVRAVKNKGILAVTATDTAPLCGVHPRACIRKYASVPLRTEYCHETALRIMIGSVVMEALKHDFGTEVLLSYSVDHYLRAFTRLTLGARRGDRAAADAGFLLHCPSCGWREKIKLNAAFDPKCSTCGGSVSRAGPLWCGQLSDPSFLDKMLNEDRSLFNTSRRIEKFLRIVREECEMPISFYVIDNLSSSLKRDVPPIKKVIESLKAKGHKATLTHFHPKAIKTTAPISDIKSAIRGI</sequence>
<evidence type="ECO:0000256" key="1">
    <source>
        <dbReference type="ARBA" id="ARBA00022555"/>
    </source>
</evidence>
<evidence type="ECO:0000256" key="9">
    <source>
        <dbReference type="PROSITE-ProRule" id="PRU00958"/>
    </source>
</evidence>
<dbReference type="FunFam" id="3.40.50.150:FF:000272">
    <property type="entry name" value="tRNA (guanine(26)-N(2))-dimethyltransferase"/>
    <property type="match status" value="1"/>
</dbReference>
<dbReference type="EMBL" id="DSTX01000012">
    <property type="protein sequence ID" value="HFK21046.1"/>
    <property type="molecule type" value="Genomic_DNA"/>
</dbReference>
<feature type="binding site" evidence="8">
    <location>
        <position position="136"/>
    </location>
    <ligand>
        <name>S-adenosyl-L-methionine</name>
        <dbReference type="ChEBI" id="CHEBI:59789"/>
    </ligand>
</feature>
<comment type="function">
    <text evidence="8">Dimethylates a single guanine residue at position 26 of a number of tRNAs using S-adenosyl-L-methionine as donor of the methyl groups.</text>
</comment>
<dbReference type="InterPro" id="IPR042296">
    <property type="entry name" value="tRNA_met_Trm1_C"/>
</dbReference>
<evidence type="ECO:0000256" key="10">
    <source>
        <dbReference type="SAM" id="MobiDB-lite"/>
    </source>
</evidence>
<evidence type="ECO:0000256" key="8">
    <source>
        <dbReference type="HAMAP-Rule" id="MF_00290"/>
    </source>
</evidence>
<dbReference type="NCBIfam" id="TIGR00308">
    <property type="entry name" value="TRM1"/>
    <property type="match status" value="1"/>
</dbReference>
<comment type="similarity">
    <text evidence="8 9">Belongs to the class I-like SAM-binding methyltransferase superfamily. Trm1 family.</text>
</comment>
<feature type="binding site" evidence="8">
    <location>
        <position position="300"/>
    </location>
    <ligand>
        <name>Zn(2+)</name>
        <dbReference type="ChEBI" id="CHEBI:29105"/>
    </ligand>
</feature>
<keyword evidence="8" id="KW-0479">Metal-binding</keyword>